<keyword evidence="2 5" id="KW-0812">Transmembrane</keyword>
<sequence length="152" mass="15978">MTRAAGRWSAARVLVAALWAGALWVLGYIAAPAVFGIVGGPLAGDIVGAFLRRLAWISIACAVLMLVLVRLSPDLERGRARYLNLLVLAMLACALVMSVGLQPAMAALREAAGPGGVRSSPVWTEFAVLHGVSQLFHLIEAVLAALLVVRAR</sequence>
<feature type="transmembrane region" description="Helical" evidence="5">
    <location>
        <begin position="50"/>
        <end position="71"/>
    </location>
</feature>
<evidence type="ECO:0000256" key="4">
    <source>
        <dbReference type="ARBA" id="ARBA00023136"/>
    </source>
</evidence>
<evidence type="ECO:0000256" key="1">
    <source>
        <dbReference type="ARBA" id="ARBA00004370"/>
    </source>
</evidence>
<protein>
    <submittedName>
        <fullName evidence="7">DUF4149 domain-containing protein</fullName>
    </submittedName>
</protein>
<reference evidence="8" key="1">
    <citation type="journal article" date="2019" name="Int. J. Syst. Evol. Microbiol.">
        <title>The Global Catalogue of Microorganisms (GCM) 10K type strain sequencing project: providing services to taxonomists for standard genome sequencing and annotation.</title>
        <authorList>
            <consortium name="The Broad Institute Genomics Platform"/>
            <consortium name="The Broad Institute Genome Sequencing Center for Infectious Disease"/>
            <person name="Wu L."/>
            <person name="Ma J."/>
        </authorList>
    </citation>
    <scope>NUCLEOTIDE SEQUENCE [LARGE SCALE GENOMIC DNA]</scope>
    <source>
        <strain evidence="8">CCUG 38813</strain>
    </source>
</reference>
<dbReference type="EMBL" id="JBHSMS010000028">
    <property type="protein sequence ID" value="MFC5511294.1"/>
    <property type="molecule type" value="Genomic_DNA"/>
</dbReference>
<dbReference type="Proteomes" id="UP001596031">
    <property type="component" value="Unassembled WGS sequence"/>
</dbReference>
<gene>
    <name evidence="7" type="ORF">ACFPOU_09155</name>
</gene>
<feature type="transmembrane region" description="Helical" evidence="5">
    <location>
        <begin position="12"/>
        <end position="38"/>
    </location>
</feature>
<feature type="domain" description="TMEM205-like" evidence="6">
    <location>
        <begin position="14"/>
        <end position="111"/>
    </location>
</feature>
<evidence type="ECO:0000256" key="2">
    <source>
        <dbReference type="ARBA" id="ARBA00022692"/>
    </source>
</evidence>
<organism evidence="7 8">
    <name type="scientific">Massilia jejuensis</name>
    <dbReference type="NCBI Taxonomy" id="648894"/>
    <lineage>
        <taxon>Bacteria</taxon>
        <taxon>Pseudomonadati</taxon>
        <taxon>Pseudomonadota</taxon>
        <taxon>Betaproteobacteria</taxon>
        <taxon>Burkholderiales</taxon>
        <taxon>Oxalobacteraceae</taxon>
        <taxon>Telluria group</taxon>
        <taxon>Massilia</taxon>
    </lineage>
</organism>
<dbReference type="RefSeq" id="WP_379719716.1">
    <property type="nucleotide sequence ID" value="NZ_JBHSMS010000028.1"/>
</dbReference>
<dbReference type="Pfam" id="PF13664">
    <property type="entry name" value="DUF4149"/>
    <property type="match status" value="1"/>
</dbReference>
<evidence type="ECO:0000313" key="8">
    <source>
        <dbReference type="Proteomes" id="UP001596031"/>
    </source>
</evidence>
<comment type="subcellular location">
    <subcellularLocation>
        <location evidence="1">Membrane</location>
    </subcellularLocation>
</comment>
<dbReference type="InterPro" id="IPR025423">
    <property type="entry name" value="TMEM205-like"/>
</dbReference>
<name>A0ABW0PH67_9BURK</name>
<keyword evidence="4 5" id="KW-0472">Membrane</keyword>
<accession>A0ABW0PH67</accession>
<evidence type="ECO:0000313" key="7">
    <source>
        <dbReference type="EMBL" id="MFC5511294.1"/>
    </source>
</evidence>
<comment type="caution">
    <text evidence="7">The sequence shown here is derived from an EMBL/GenBank/DDBJ whole genome shotgun (WGS) entry which is preliminary data.</text>
</comment>
<evidence type="ECO:0000259" key="6">
    <source>
        <dbReference type="Pfam" id="PF13664"/>
    </source>
</evidence>
<keyword evidence="3 5" id="KW-1133">Transmembrane helix</keyword>
<proteinExistence type="predicted"/>
<keyword evidence="8" id="KW-1185">Reference proteome</keyword>
<feature type="transmembrane region" description="Helical" evidence="5">
    <location>
        <begin position="126"/>
        <end position="149"/>
    </location>
</feature>
<feature type="transmembrane region" description="Helical" evidence="5">
    <location>
        <begin position="83"/>
        <end position="106"/>
    </location>
</feature>
<evidence type="ECO:0000256" key="5">
    <source>
        <dbReference type="SAM" id="Phobius"/>
    </source>
</evidence>
<evidence type="ECO:0000256" key="3">
    <source>
        <dbReference type="ARBA" id="ARBA00022989"/>
    </source>
</evidence>